<name>A0A0F9M3E2_9ZZZZ</name>
<accession>A0A0F9M3E2</accession>
<evidence type="ECO:0000313" key="1">
    <source>
        <dbReference type="EMBL" id="KKM93851.1"/>
    </source>
</evidence>
<dbReference type="AlphaFoldDB" id="A0A0F9M3E2"/>
<protein>
    <submittedName>
        <fullName evidence="1">Uncharacterized protein</fullName>
    </submittedName>
</protein>
<dbReference type="EMBL" id="LAZR01006216">
    <property type="protein sequence ID" value="KKM93851.1"/>
    <property type="molecule type" value="Genomic_DNA"/>
</dbReference>
<organism evidence="1">
    <name type="scientific">marine sediment metagenome</name>
    <dbReference type="NCBI Taxonomy" id="412755"/>
    <lineage>
        <taxon>unclassified sequences</taxon>
        <taxon>metagenomes</taxon>
        <taxon>ecological metagenomes</taxon>
    </lineage>
</organism>
<reference evidence="1" key="1">
    <citation type="journal article" date="2015" name="Nature">
        <title>Complex archaea that bridge the gap between prokaryotes and eukaryotes.</title>
        <authorList>
            <person name="Spang A."/>
            <person name="Saw J.H."/>
            <person name="Jorgensen S.L."/>
            <person name="Zaremba-Niedzwiedzka K."/>
            <person name="Martijn J."/>
            <person name="Lind A.E."/>
            <person name="van Eijk R."/>
            <person name="Schleper C."/>
            <person name="Guy L."/>
            <person name="Ettema T.J."/>
        </authorList>
    </citation>
    <scope>NUCLEOTIDE SEQUENCE</scope>
</reference>
<comment type="caution">
    <text evidence="1">The sequence shown here is derived from an EMBL/GenBank/DDBJ whole genome shotgun (WGS) entry which is preliminary data.</text>
</comment>
<gene>
    <name evidence="1" type="ORF">LCGC14_1204310</name>
</gene>
<sequence length="31" mass="3639">MEITITKAIIGVVLLALLLWWILREPKPYFP</sequence>
<proteinExistence type="predicted"/>